<feature type="compositionally biased region" description="Low complexity" evidence="2">
    <location>
        <begin position="258"/>
        <end position="268"/>
    </location>
</feature>
<evidence type="ECO:0000313" key="4">
    <source>
        <dbReference type="EMBL" id="KZM71481.1"/>
    </source>
</evidence>
<dbReference type="RefSeq" id="WP_067577024.1">
    <property type="nucleotide sequence ID" value="NZ_JABMCZ010000003.1"/>
</dbReference>
<evidence type="ECO:0000259" key="3">
    <source>
        <dbReference type="Pfam" id="PF00823"/>
    </source>
</evidence>
<feature type="region of interest" description="Disordered" evidence="2">
    <location>
        <begin position="1"/>
        <end position="20"/>
    </location>
</feature>
<feature type="region of interest" description="Disordered" evidence="2">
    <location>
        <begin position="306"/>
        <end position="326"/>
    </location>
</feature>
<sequence>MHKISGSGHKRGTPHTDPDYAPTVEVFDHLPYADIYRGVAQLNPEVLTAGRQAWHASSAGLAEAVQQAHAEIRGAIADGWRGTAAQLAGEAVQAFEELGQHLSDVMGVVGERLGQANDAAETLRSAVSQPVSSGEPDLEGALLDPKRAAANVTVQKAAESLRQDVVRVMNSVYAGIFLPTGSNVPAFHDGGMYPNPPTGADNSGGTAPGGGSADALPSGVRGDDRVRPTDQVTAAAPQAEAARQGGEAAQTGTGGDDSGSTAPAAVTAPAATDAAVPAAPAPAAAAPMPPHVAPAAANIVAPHNDRIVSEPTGGQPRPGAAAPSAVPGVAATVPGVTAAAQSAGGQGTATHAASADGQRKKDEHAPQADPSDTVTGMGAGVVGGLAGGAFAATDTTRSAARKPLPPQQFEDDEDEDYYPDFDEPTFLEPADPGTELVGQFAPTTPPVLGEWVEDA</sequence>
<feature type="compositionally biased region" description="Low complexity" evidence="2">
    <location>
        <begin position="340"/>
        <end position="355"/>
    </location>
</feature>
<feature type="compositionally biased region" description="Low complexity" evidence="2">
    <location>
        <begin position="233"/>
        <end position="251"/>
    </location>
</feature>
<dbReference type="Gene3D" id="1.20.1260.20">
    <property type="entry name" value="PPE superfamily"/>
    <property type="match status" value="1"/>
</dbReference>
<reference evidence="4 5" key="1">
    <citation type="submission" date="2016-04" db="EMBL/GenBank/DDBJ databases">
        <authorList>
            <person name="Evans L.H."/>
            <person name="Alamgir A."/>
            <person name="Owens N."/>
            <person name="Weber N.D."/>
            <person name="Virtaneva K."/>
            <person name="Barbian K."/>
            <person name="Babar A."/>
            <person name="Rosenke K."/>
        </authorList>
    </citation>
    <scope>NUCLEOTIDE SEQUENCE [LARGE SCALE GENOMIC DNA]</scope>
    <source>
        <strain evidence="4 5">IFM 0406</strain>
    </source>
</reference>
<proteinExistence type="inferred from homology"/>
<feature type="compositionally biased region" description="Basic and acidic residues" evidence="2">
    <location>
        <begin position="357"/>
        <end position="366"/>
    </location>
</feature>
<accession>A0A164KK97</accession>
<organism evidence="4 5">
    <name type="scientific">Nocardia terpenica</name>
    <dbReference type="NCBI Taxonomy" id="455432"/>
    <lineage>
        <taxon>Bacteria</taxon>
        <taxon>Bacillati</taxon>
        <taxon>Actinomycetota</taxon>
        <taxon>Actinomycetes</taxon>
        <taxon>Mycobacteriales</taxon>
        <taxon>Nocardiaceae</taxon>
        <taxon>Nocardia</taxon>
    </lineage>
</organism>
<feature type="region of interest" description="Disordered" evidence="2">
    <location>
        <begin position="340"/>
        <end position="380"/>
    </location>
</feature>
<evidence type="ECO:0000313" key="5">
    <source>
        <dbReference type="Proteomes" id="UP000076512"/>
    </source>
</evidence>
<name>A0A164KK97_9NOCA</name>
<dbReference type="OrthoDB" id="4566777at2"/>
<comment type="caution">
    <text evidence="4">The sequence shown here is derived from an EMBL/GenBank/DDBJ whole genome shotgun (WGS) entry which is preliminary data.</text>
</comment>
<dbReference type="EMBL" id="LWGR01000012">
    <property type="protein sequence ID" value="KZM71481.1"/>
    <property type="molecule type" value="Genomic_DNA"/>
</dbReference>
<protein>
    <recommendedName>
        <fullName evidence="3">PPE domain-containing protein</fullName>
    </recommendedName>
</protein>
<dbReference type="InterPro" id="IPR000030">
    <property type="entry name" value="PPE_dom"/>
</dbReference>
<feature type="domain" description="PPE" evidence="3">
    <location>
        <begin position="43"/>
        <end position="188"/>
    </location>
</feature>
<dbReference type="Pfam" id="PF00823">
    <property type="entry name" value="PPE"/>
    <property type="match status" value="1"/>
</dbReference>
<evidence type="ECO:0000256" key="2">
    <source>
        <dbReference type="SAM" id="MobiDB-lite"/>
    </source>
</evidence>
<dbReference type="InterPro" id="IPR038332">
    <property type="entry name" value="PPE_sf"/>
</dbReference>
<feature type="compositionally biased region" description="Acidic residues" evidence="2">
    <location>
        <begin position="409"/>
        <end position="425"/>
    </location>
</feature>
<feature type="region of interest" description="Disordered" evidence="2">
    <location>
        <begin position="394"/>
        <end position="446"/>
    </location>
</feature>
<feature type="region of interest" description="Disordered" evidence="2">
    <location>
        <begin position="188"/>
        <end position="268"/>
    </location>
</feature>
<dbReference type="AlphaFoldDB" id="A0A164KK97"/>
<gene>
    <name evidence="4" type="ORF">AWN90_01625</name>
</gene>
<keyword evidence="5" id="KW-1185">Reference proteome</keyword>
<dbReference type="Proteomes" id="UP000076512">
    <property type="component" value="Unassembled WGS sequence"/>
</dbReference>
<comment type="similarity">
    <text evidence="1">Belongs to the mycobacterial PPE family.</text>
</comment>
<feature type="compositionally biased region" description="Basic residues" evidence="2">
    <location>
        <begin position="1"/>
        <end position="13"/>
    </location>
</feature>
<dbReference type="STRING" id="455432.AWN90_01625"/>
<evidence type="ECO:0000256" key="1">
    <source>
        <dbReference type="ARBA" id="ARBA00010652"/>
    </source>
</evidence>